<feature type="compositionally biased region" description="Low complexity" evidence="1">
    <location>
        <begin position="152"/>
        <end position="163"/>
    </location>
</feature>
<feature type="region of interest" description="Disordered" evidence="1">
    <location>
        <begin position="100"/>
        <end position="264"/>
    </location>
</feature>
<feature type="compositionally biased region" description="Gly residues" evidence="1">
    <location>
        <begin position="120"/>
        <end position="129"/>
    </location>
</feature>
<feature type="compositionally biased region" description="Polar residues" evidence="1">
    <location>
        <begin position="1"/>
        <end position="10"/>
    </location>
</feature>
<dbReference type="EMBL" id="SWLE01000012">
    <property type="protein sequence ID" value="TNM93487.1"/>
    <property type="molecule type" value="Genomic_DNA"/>
</dbReference>
<feature type="region of interest" description="Disordered" evidence="1">
    <location>
        <begin position="1"/>
        <end position="36"/>
    </location>
</feature>
<evidence type="ECO:0000313" key="3">
    <source>
        <dbReference type="Proteomes" id="UP000516260"/>
    </source>
</evidence>
<comment type="caution">
    <text evidence="2">The sequence shown here is derived from an EMBL/GenBank/DDBJ whole genome shotgun (WGS) entry which is preliminary data.</text>
</comment>
<feature type="compositionally biased region" description="Polar residues" evidence="1">
    <location>
        <begin position="236"/>
        <end position="248"/>
    </location>
</feature>
<protein>
    <submittedName>
        <fullName evidence="2">Uncharacterized protein</fullName>
    </submittedName>
</protein>
<reference evidence="2 3" key="1">
    <citation type="submission" date="2019-04" db="EMBL/GenBank/DDBJ databases">
        <title>The sequence and de novo assembly of Takifugu bimaculatus genome using PacBio and Hi-C technologies.</title>
        <authorList>
            <person name="Xu P."/>
            <person name="Liu B."/>
            <person name="Zhou Z."/>
        </authorList>
    </citation>
    <scope>NUCLEOTIDE SEQUENCE [LARGE SCALE GENOMIC DNA]</scope>
    <source>
        <strain evidence="2">TB-2018</strain>
        <tissue evidence="2">Muscle</tissue>
    </source>
</reference>
<feature type="compositionally biased region" description="Polar residues" evidence="1">
    <location>
        <begin position="188"/>
        <end position="200"/>
    </location>
</feature>
<evidence type="ECO:0000313" key="2">
    <source>
        <dbReference type="EMBL" id="TNM93487.1"/>
    </source>
</evidence>
<sequence>MQQPLHSPQSPRTPPRHGRGSPAERAPTTASTNGELDFEAWAHRAERRRSSQGLHGSQLALDLPLYQDLQDLEEKSVSYPLHPNPALWSPKAGRLEVSVIPRPRPSPVRPRIDPWSFISAGGGSSGSGRGLKRSDSSLLGYQPSPTNPFHNCDPFPSPDCDPFALKADPSSSSDTGSAFDPFLAPFPTSRSAPCSTNGSPTLPVHQDSPPQPRRLPLHRPGLGGLQQTPGWHQRESPPSQDSGAQAFQTPDPAERRQVLRNHVL</sequence>
<organism evidence="2 3">
    <name type="scientific">Takifugu bimaculatus</name>
    <dbReference type="NCBI Taxonomy" id="433685"/>
    <lineage>
        <taxon>Eukaryota</taxon>
        <taxon>Metazoa</taxon>
        <taxon>Chordata</taxon>
        <taxon>Craniata</taxon>
        <taxon>Vertebrata</taxon>
        <taxon>Euteleostomi</taxon>
        <taxon>Actinopterygii</taxon>
        <taxon>Neopterygii</taxon>
        <taxon>Teleostei</taxon>
        <taxon>Neoteleostei</taxon>
        <taxon>Acanthomorphata</taxon>
        <taxon>Eupercaria</taxon>
        <taxon>Tetraodontiformes</taxon>
        <taxon>Tetradontoidea</taxon>
        <taxon>Tetraodontidae</taxon>
        <taxon>Takifugu</taxon>
    </lineage>
</organism>
<dbReference type="Proteomes" id="UP000516260">
    <property type="component" value="Chromosome 2"/>
</dbReference>
<dbReference type="AlphaFoldDB" id="A0A4Z2BNY2"/>
<accession>A0A4Z2BNY2</accession>
<evidence type="ECO:0000256" key="1">
    <source>
        <dbReference type="SAM" id="MobiDB-lite"/>
    </source>
</evidence>
<keyword evidence="3" id="KW-1185">Reference proteome</keyword>
<name>A0A4Z2BNY2_9TELE</name>
<proteinExistence type="predicted"/>
<gene>
    <name evidence="2" type="ORF">fugu_001663</name>
</gene>